<dbReference type="Pfam" id="PF03808">
    <property type="entry name" value="Glyco_tran_WecG"/>
    <property type="match status" value="1"/>
</dbReference>
<evidence type="ECO:0000256" key="1">
    <source>
        <dbReference type="ARBA" id="ARBA00022676"/>
    </source>
</evidence>
<protein>
    <submittedName>
        <fullName evidence="3">N-acetylglucosaminyldiphosphoundecaprenol N-acetyl-beta-D-mannosaminyltransferase</fullName>
    </submittedName>
</protein>
<dbReference type="RefSeq" id="WP_145692285.1">
    <property type="nucleotide sequence ID" value="NZ_VLJT01000028.1"/>
</dbReference>
<dbReference type="AlphaFoldDB" id="A0A562E1R1"/>
<organism evidence="3 4">
    <name type="scientific">Rhodococcus rhodochrous J45</name>
    <dbReference type="NCBI Taxonomy" id="935266"/>
    <lineage>
        <taxon>Bacteria</taxon>
        <taxon>Bacillati</taxon>
        <taxon>Actinomycetota</taxon>
        <taxon>Actinomycetes</taxon>
        <taxon>Mycobacteriales</taxon>
        <taxon>Nocardiaceae</taxon>
        <taxon>Rhodococcus</taxon>
    </lineage>
</organism>
<gene>
    <name evidence="3" type="ORF">L618_000300002480</name>
</gene>
<comment type="caution">
    <text evidence="3">The sequence shown here is derived from an EMBL/GenBank/DDBJ whole genome shotgun (WGS) entry which is preliminary data.</text>
</comment>
<dbReference type="PANTHER" id="PTHR34136">
    <property type="match status" value="1"/>
</dbReference>
<dbReference type="NCBIfam" id="TIGR00696">
    <property type="entry name" value="wecG_tagA_cpsF"/>
    <property type="match status" value="1"/>
</dbReference>
<dbReference type="CDD" id="cd06533">
    <property type="entry name" value="Glyco_transf_WecG_TagA"/>
    <property type="match status" value="1"/>
</dbReference>
<dbReference type="InterPro" id="IPR004629">
    <property type="entry name" value="WecG_TagA_CpsF"/>
</dbReference>
<keyword evidence="2 3" id="KW-0808">Transferase</keyword>
<proteinExistence type="predicted"/>
<sequence length="255" mass="28175">MIPTVDPGQLRIRVGKVPFDVSTMQGAVDRIMLAAENGEGIPVRLSNAYCVALASKDSEYERLLGGHGLNFPDGAPVAWVMKARNRSNIPVSRVRGPSFFFEAIAKSHNTQIRHFFLGTTDETLSSLVRALKSEYPELNVAGTYAPPFAPLSESFIQDCYERIKESRADIVWVGLGTPKQDFVAAQLAARLGVPCAGVGAAFDFVAGTVREAPAWIQRSGTEWLYRLMSEPKRLWKRYLFGNARFIYSALAESEK</sequence>
<dbReference type="GO" id="GO:0016758">
    <property type="term" value="F:hexosyltransferase activity"/>
    <property type="evidence" value="ECO:0007669"/>
    <property type="project" value="TreeGrafter"/>
</dbReference>
<evidence type="ECO:0000313" key="3">
    <source>
        <dbReference type="EMBL" id="TWH15674.1"/>
    </source>
</evidence>
<keyword evidence="1" id="KW-0328">Glycosyltransferase</keyword>
<name>A0A562E1R1_RHORH</name>
<accession>A0A562E1R1</accession>
<dbReference type="Proteomes" id="UP000317573">
    <property type="component" value="Unassembled WGS sequence"/>
</dbReference>
<dbReference type="PANTHER" id="PTHR34136:SF1">
    <property type="entry name" value="UDP-N-ACETYL-D-MANNOSAMINURONIC ACID TRANSFERASE"/>
    <property type="match status" value="1"/>
</dbReference>
<evidence type="ECO:0000256" key="2">
    <source>
        <dbReference type="ARBA" id="ARBA00022679"/>
    </source>
</evidence>
<dbReference type="EMBL" id="VLJT01000028">
    <property type="protein sequence ID" value="TWH15674.1"/>
    <property type="molecule type" value="Genomic_DNA"/>
</dbReference>
<evidence type="ECO:0000313" key="4">
    <source>
        <dbReference type="Proteomes" id="UP000317573"/>
    </source>
</evidence>
<reference evidence="3 4" key="1">
    <citation type="submission" date="2019-07" db="EMBL/GenBank/DDBJ databases">
        <title>Genome sequencing of lignin-degrading bacterial isolates.</title>
        <authorList>
            <person name="Gladden J."/>
        </authorList>
    </citation>
    <scope>NUCLEOTIDE SEQUENCE [LARGE SCALE GENOMIC DNA]</scope>
    <source>
        <strain evidence="3 4">J45</strain>
    </source>
</reference>